<protein>
    <submittedName>
        <fullName evidence="1">Uncharacterized protein</fullName>
    </submittedName>
</protein>
<proteinExistence type="predicted"/>
<reference evidence="1" key="1">
    <citation type="submission" date="2017-05" db="UniProtKB">
        <authorList>
            <consortium name="EnsemblMetazoa"/>
        </authorList>
    </citation>
    <scope>IDENTIFICATION</scope>
</reference>
<dbReference type="PROSITE" id="PS51257">
    <property type="entry name" value="PROKAR_LIPOPROTEIN"/>
    <property type="match status" value="1"/>
</dbReference>
<sequence length="59" mass="6383">MGHKSILVPCKGEVKAMIADNGSPTLFLTLSCAQYDSANIAQYLRKLNNAPQSCSITRL</sequence>
<evidence type="ECO:0000313" key="1">
    <source>
        <dbReference type="EnsemblMetazoa" id="Aqu2.1.38896_001"/>
    </source>
</evidence>
<name>A0A1X7VFS4_AMPQE</name>
<dbReference type="EnsemblMetazoa" id="Aqu2.1.38896_001">
    <property type="protein sequence ID" value="Aqu2.1.38896_001"/>
    <property type="gene ID" value="Aqu2.1.38896"/>
</dbReference>
<dbReference type="AlphaFoldDB" id="A0A1X7VFS4"/>
<dbReference type="InParanoid" id="A0A1X7VFS4"/>
<organism evidence="1">
    <name type="scientific">Amphimedon queenslandica</name>
    <name type="common">Sponge</name>
    <dbReference type="NCBI Taxonomy" id="400682"/>
    <lineage>
        <taxon>Eukaryota</taxon>
        <taxon>Metazoa</taxon>
        <taxon>Porifera</taxon>
        <taxon>Demospongiae</taxon>
        <taxon>Heteroscleromorpha</taxon>
        <taxon>Haplosclerida</taxon>
        <taxon>Niphatidae</taxon>
        <taxon>Amphimedon</taxon>
    </lineage>
</organism>
<accession>A0A1X7VFS4</accession>